<dbReference type="PANTHER" id="PTHR34039:SF1">
    <property type="entry name" value="UPF0102 PROTEIN YRAN"/>
    <property type="match status" value="1"/>
</dbReference>
<keyword evidence="3" id="KW-0378">Hydrolase</keyword>
<evidence type="ECO:0000313" key="4">
    <source>
        <dbReference type="Proteomes" id="UP000235050"/>
    </source>
</evidence>
<dbReference type="Gene3D" id="3.40.1350.10">
    <property type="match status" value="1"/>
</dbReference>
<name>A0A2N5J8E7_9BIFI</name>
<dbReference type="PANTHER" id="PTHR34039">
    <property type="entry name" value="UPF0102 PROTEIN YRAN"/>
    <property type="match status" value="1"/>
</dbReference>
<comment type="caution">
    <text evidence="3">The sequence shown here is derived from an EMBL/GenBank/DDBJ whole genome shotgun (WGS) entry which is preliminary data.</text>
</comment>
<accession>A0A2N5J8E7</accession>
<reference evidence="3 4" key="1">
    <citation type="submission" date="2017-07" db="EMBL/GenBank/DDBJ databases">
        <title>Bifidobacterium novel species.</title>
        <authorList>
            <person name="Lugli G.A."/>
            <person name="Milani C."/>
            <person name="Duranti S."/>
            <person name="Mangifesta M."/>
        </authorList>
    </citation>
    <scope>NUCLEOTIDE SEQUENCE [LARGE SCALE GENOMIC DNA]</scope>
    <source>
        <strain evidence="4">Uis1B</strain>
    </source>
</reference>
<protein>
    <recommendedName>
        <fullName evidence="2">UPF0102 protein Uis1B_1606</fullName>
    </recommendedName>
</protein>
<dbReference type="InterPro" id="IPR003509">
    <property type="entry name" value="UPF0102_YraN-like"/>
</dbReference>
<keyword evidence="3" id="KW-0255">Endonuclease</keyword>
<keyword evidence="4" id="KW-1185">Reference proteome</keyword>
<dbReference type="InterPro" id="IPR011856">
    <property type="entry name" value="tRNA_endonuc-like_dom_sf"/>
</dbReference>
<dbReference type="NCBIfam" id="NF009154">
    <property type="entry name" value="PRK12497.3-3"/>
    <property type="match status" value="1"/>
</dbReference>
<dbReference type="CDD" id="cd20736">
    <property type="entry name" value="PoNe_Nuclease"/>
    <property type="match status" value="1"/>
</dbReference>
<dbReference type="Pfam" id="PF02021">
    <property type="entry name" value="UPF0102"/>
    <property type="match status" value="1"/>
</dbReference>
<proteinExistence type="inferred from homology"/>
<dbReference type="OrthoDB" id="9794876at2"/>
<dbReference type="AlphaFoldDB" id="A0A2N5J8E7"/>
<dbReference type="NCBIfam" id="TIGR00252">
    <property type="entry name" value="YraN family protein"/>
    <property type="match status" value="1"/>
</dbReference>
<organism evidence="3 4">
    <name type="scientific">Bifidobacterium margollesii</name>
    <dbReference type="NCBI Taxonomy" id="2020964"/>
    <lineage>
        <taxon>Bacteria</taxon>
        <taxon>Bacillati</taxon>
        <taxon>Actinomycetota</taxon>
        <taxon>Actinomycetes</taxon>
        <taxon>Bifidobacteriales</taxon>
        <taxon>Bifidobacteriaceae</taxon>
        <taxon>Bifidobacterium</taxon>
    </lineage>
</organism>
<dbReference type="RefSeq" id="WP_101617316.1">
    <property type="nucleotide sequence ID" value="NZ_NMWU01000029.1"/>
</dbReference>
<dbReference type="InterPro" id="IPR011335">
    <property type="entry name" value="Restrct_endonuc-II-like"/>
</dbReference>
<dbReference type="GO" id="GO:0003676">
    <property type="term" value="F:nucleic acid binding"/>
    <property type="evidence" value="ECO:0007669"/>
    <property type="project" value="InterPro"/>
</dbReference>
<dbReference type="NCBIfam" id="NF009150">
    <property type="entry name" value="PRK12497.1-3"/>
    <property type="match status" value="1"/>
</dbReference>
<gene>
    <name evidence="3" type="ORF">Uis1B_1606</name>
</gene>
<evidence type="ECO:0000256" key="1">
    <source>
        <dbReference type="ARBA" id="ARBA00006738"/>
    </source>
</evidence>
<dbReference type="EMBL" id="NMWU01000029">
    <property type="protein sequence ID" value="PLS30461.1"/>
    <property type="molecule type" value="Genomic_DNA"/>
</dbReference>
<evidence type="ECO:0000256" key="2">
    <source>
        <dbReference type="HAMAP-Rule" id="MF_00048"/>
    </source>
</evidence>
<comment type="similarity">
    <text evidence="1 2">Belongs to the UPF0102 family.</text>
</comment>
<keyword evidence="3" id="KW-0540">Nuclease</keyword>
<dbReference type="GO" id="GO:0004519">
    <property type="term" value="F:endonuclease activity"/>
    <property type="evidence" value="ECO:0007669"/>
    <property type="project" value="UniProtKB-KW"/>
</dbReference>
<dbReference type="SUPFAM" id="SSF52980">
    <property type="entry name" value="Restriction endonuclease-like"/>
    <property type="match status" value="1"/>
</dbReference>
<evidence type="ECO:0000313" key="3">
    <source>
        <dbReference type="EMBL" id="PLS30461.1"/>
    </source>
</evidence>
<sequence>MNTLQQLTQQIHRPHLTPKQLGRIGEDYASVWLECQGWTIVDRNWQSRYGELDIVALSPSLQLTFVEVKTRRNAHFGPPQEAVTARKRIALKHAASQWLLEYGRKIRHHGTRFDVIALSVPGGARCPQVTHIPGAL</sequence>
<dbReference type="Proteomes" id="UP000235050">
    <property type="component" value="Unassembled WGS sequence"/>
</dbReference>
<dbReference type="HAMAP" id="MF_00048">
    <property type="entry name" value="UPF0102"/>
    <property type="match status" value="1"/>
</dbReference>